<comment type="caution">
    <text evidence="2">The sequence shown here is derived from an EMBL/GenBank/DDBJ whole genome shotgun (WGS) entry which is preliminary data.</text>
</comment>
<proteinExistence type="predicted"/>
<reference evidence="2 3" key="1">
    <citation type="submission" date="2019-04" db="EMBL/GenBank/DDBJ databases">
        <title>Chromosome genome assembly for Takifugu flavidus.</title>
        <authorList>
            <person name="Xiao S."/>
        </authorList>
    </citation>
    <scope>NUCLEOTIDE SEQUENCE [LARGE SCALE GENOMIC DNA]</scope>
    <source>
        <strain evidence="2">HTHZ2018</strain>
        <tissue evidence="2">Muscle</tissue>
    </source>
</reference>
<dbReference type="EMBL" id="RHFK02000018">
    <property type="protein sequence ID" value="TWW60013.1"/>
    <property type="molecule type" value="Genomic_DNA"/>
</dbReference>
<evidence type="ECO:0000256" key="1">
    <source>
        <dbReference type="SAM" id="MobiDB-lite"/>
    </source>
</evidence>
<dbReference type="Proteomes" id="UP000324091">
    <property type="component" value="Chromosome 5"/>
</dbReference>
<evidence type="ECO:0000313" key="2">
    <source>
        <dbReference type="EMBL" id="TWW60013.1"/>
    </source>
</evidence>
<dbReference type="AlphaFoldDB" id="A0A5C6MYF8"/>
<feature type="compositionally biased region" description="Low complexity" evidence="1">
    <location>
        <begin position="146"/>
        <end position="157"/>
    </location>
</feature>
<protein>
    <submittedName>
        <fullName evidence="2">Uncharacterized protein</fullName>
    </submittedName>
</protein>
<organism evidence="2 3">
    <name type="scientific">Takifugu flavidus</name>
    <name type="common">sansaifugu</name>
    <dbReference type="NCBI Taxonomy" id="433684"/>
    <lineage>
        <taxon>Eukaryota</taxon>
        <taxon>Metazoa</taxon>
        <taxon>Chordata</taxon>
        <taxon>Craniata</taxon>
        <taxon>Vertebrata</taxon>
        <taxon>Euteleostomi</taxon>
        <taxon>Actinopterygii</taxon>
        <taxon>Neopterygii</taxon>
        <taxon>Teleostei</taxon>
        <taxon>Neoteleostei</taxon>
        <taxon>Acanthomorphata</taxon>
        <taxon>Eupercaria</taxon>
        <taxon>Tetraodontiformes</taxon>
        <taxon>Tetradontoidea</taxon>
        <taxon>Tetraodontidae</taxon>
        <taxon>Takifugu</taxon>
    </lineage>
</organism>
<evidence type="ECO:0000313" key="3">
    <source>
        <dbReference type="Proteomes" id="UP000324091"/>
    </source>
</evidence>
<name>A0A5C6MYF8_9TELE</name>
<gene>
    <name evidence="2" type="ORF">D4764_05G0001030</name>
</gene>
<keyword evidence="3" id="KW-1185">Reference proteome</keyword>
<accession>A0A5C6MYF8</accession>
<feature type="region of interest" description="Disordered" evidence="1">
    <location>
        <begin position="136"/>
        <end position="157"/>
    </location>
</feature>
<sequence>MNWNLHVNQGWCSPCPGAIPGSPAGEFLNRSDADINERESWGRSMGREFVKYPARLMLVKRGAKGLSHAGQAGLGSVGWQGQPEYLGVRQPAGSQIQATFWFDQQQDLECRAEMEAYWSRLDSLLPLASLVPNAWATPRGEPRKPSPSSSSPDSPTPSLLALPLPAFPPRPKNIFNYIFSQVLRLTLVFILSPPPSAFAFVCLAPLPSQLDNEECGVTLTSIGPATTSDPSR</sequence>